<dbReference type="GO" id="GO:0005783">
    <property type="term" value="C:endoplasmic reticulum"/>
    <property type="evidence" value="ECO:0007669"/>
    <property type="project" value="TreeGrafter"/>
</dbReference>
<dbReference type="GO" id="GO:0016020">
    <property type="term" value="C:membrane"/>
    <property type="evidence" value="ECO:0007669"/>
    <property type="project" value="InterPro"/>
</dbReference>
<dbReference type="OrthoDB" id="410651at2759"/>
<dbReference type="GO" id="GO:0005635">
    <property type="term" value="C:nuclear envelope"/>
    <property type="evidence" value="ECO:0007669"/>
    <property type="project" value="TreeGrafter"/>
</dbReference>
<feature type="transmembrane region" description="Helical" evidence="1">
    <location>
        <begin position="126"/>
        <end position="147"/>
    </location>
</feature>
<evidence type="ECO:0000313" key="2">
    <source>
        <dbReference type="EMBL" id="KAG7356057.1"/>
    </source>
</evidence>
<organism evidence="3 4">
    <name type="scientific">Nitzschia inconspicua</name>
    <dbReference type="NCBI Taxonomy" id="303405"/>
    <lineage>
        <taxon>Eukaryota</taxon>
        <taxon>Sar</taxon>
        <taxon>Stramenopiles</taxon>
        <taxon>Ochrophyta</taxon>
        <taxon>Bacillariophyta</taxon>
        <taxon>Bacillariophyceae</taxon>
        <taxon>Bacillariophycidae</taxon>
        <taxon>Bacillariales</taxon>
        <taxon>Bacillariaceae</taxon>
        <taxon>Nitzschia</taxon>
    </lineage>
</organism>
<keyword evidence="1" id="KW-0472">Membrane</keyword>
<evidence type="ECO:0000313" key="3">
    <source>
        <dbReference type="EMBL" id="KAG7361114.1"/>
    </source>
</evidence>
<evidence type="ECO:0000256" key="1">
    <source>
        <dbReference type="SAM" id="Phobius"/>
    </source>
</evidence>
<keyword evidence="1" id="KW-0812">Transmembrane</keyword>
<protein>
    <submittedName>
        <fullName evidence="3">MAPEG family protein</fullName>
    </submittedName>
</protein>
<reference evidence="3" key="2">
    <citation type="submission" date="2021-04" db="EMBL/GenBank/DDBJ databases">
        <authorList>
            <person name="Podell S."/>
        </authorList>
    </citation>
    <scope>NUCLEOTIDE SEQUENCE</scope>
    <source>
        <strain evidence="3">Hildebrandi</strain>
    </source>
</reference>
<dbReference type="Proteomes" id="UP000693970">
    <property type="component" value="Unassembled WGS sequence"/>
</dbReference>
<dbReference type="InterPro" id="IPR001129">
    <property type="entry name" value="Membr-assoc_MAPEG"/>
</dbReference>
<sequence>MFTLVVPPAYGWVVLGAGIGPFITNMYLAGAVMKGRKEYNVQYPNCYATPGYHKNADEFNRIQRSHQNFCEGLDQYIVMTVLGGLKYPIACAVGSIFFFLGSILYQKGYSDTSLDVQTARFKKGGAIKYIGIFISLYSTGALAYSMLTA</sequence>
<dbReference type="PANTHER" id="PTHR10250:SF26">
    <property type="entry name" value="GLUTATHIONE S-TRANSFERASE 3, MITOCHONDRIAL"/>
    <property type="match status" value="1"/>
</dbReference>
<reference evidence="3" key="1">
    <citation type="journal article" date="2021" name="Sci. Rep.">
        <title>Diploid genomic architecture of Nitzschia inconspicua, an elite biomass production diatom.</title>
        <authorList>
            <person name="Oliver A."/>
            <person name="Podell S."/>
            <person name="Pinowska A."/>
            <person name="Traller J.C."/>
            <person name="Smith S.R."/>
            <person name="McClure R."/>
            <person name="Beliaev A."/>
            <person name="Bohutskyi P."/>
            <person name="Hill E.A."/>
            <person name="Rabines A."/>
            <person name="Zheng H."/>
            <person name="Allen L.Z."/>
            <person name="Kuo A."/>
            <person name="Grigoriev I.V."/>
            <person name="Allen A.E."/>
            <person name="Hazlebeck D."/>
            <person name="Allen E.E."/>
        </authorList>
    </citation>
    <scope>NUCLEOTIDE SEQUENCE</scope>
    <source>
        <strain evidence="3">Hildebrandi</strain>
    </source>
</reference>
<comment type="caution">
    <text evidence="3">The sequence shown here is derived from an EMBL/GenBank/DDBJ whole genome shotgun (WGS) entry which is preliminary data.</text>
</comment>
<feature type="transmembrane region" description="Helical" evidence="1">
    <location>
        <begin position="87"/>
        <end position="106"/>
    </location>
</feature>
<dbReference type="Pfam" id="PF01124">
    <property type="entry name" value="MAPEG"/>
    <property type="match status" value="1"/>
</dbReference>
<dbReference type="EMBL" id="JAGRRH010000015">
    <property type="protein sequence ID" value="KAG7356057.1"/>
    <property type="molecule type" value="Genomic_DNA"/>
</dbReference>
<name>A0A9K3LET1_9STRA</name>
<dbReference type="PANTHER" id="PTHR10250">
    <property type="entry name" value="MICROSOMAL GLUTATHIONE S-TRANSFERASE"/>
    <property type="match status" value="1"/>
</dbReference>
<dbReference type="InterPro" id="IPR050997">
    <property type="entry name" value="MAPEG"/>
</dbReference>
<keyword evidence="4" id="KW-1185">Reference proteome</keyword>
<keyword evidence="1" id="KW-1133">Transmembrane helix</keyword>
<dbReference type="GO" id="GO:0004364">
    <property type="term" value="F:glutathione transferase activity"/>
    <property type="evidence" value="ECO:0007669"/>
    <property type="project" value="TreeGrafter"/>
</dbReference>
<dbReference type="AlphaFoldDB" id="A0A9K3LET1"/>
<dbReference type="EMBL" id="JAGRRH010000013">
    <property type="protein sequence ID" value="KAG7361114.1"/>
    <property type="molecule type" value="Genomic_DNA"/>
</dbReference>
<feature type="transmembrane region" description="Helical" evidence="1">
    <location>
        <begin position="12"/>
        <end position="33"/>
    </location>
</feature>
<accession>A0A9K3LET1</accession>
<dbReference type="GO" id="GO:0004602">
    <property type="term" value="F:glutathione peroxidase activity"/>
    <property type="evidence" value="ECO:0007669"/>
    <property type="project" value="TreeGrafter"/>
</dbReference>
<gene>
    <name evidence="2" type="ORF">IV203_000743</name>
    <name evidence="3" type="ORF">IV203_036214</name>
</gene>
<proteinExistence type="predicted"/>
<evidence type="ECO:0000313" key="4">
    <source>
        <dbReference type="Proteomes" id="UP000693970"/>
    </source>
</evidence>